<feature type="site" description="Increases basicity of active site Tyr" evidence="12">
    <location>
        <position position="119"/>
    </location>
</feature>
<evidence type="ECO:0000256" key="9">
    <source>
        <dbReference type="ARBA" id="ARBA00023295"/>
    </source>
</evidence>
<dbReference type="PRINTS" id="PR00732">
    <property type="entry name" value="GLHYDRLASE4"/>
</dbReference>
<dbReference type="EMBL" id="QRZM01000001">
    <property type="protein sequence ID" value="RGV78261.1"/>
    <property type="molecule type" value="Genomic_DNA"/>
</dbReference>
<dbReference type="PANTHER" id="PTHR32092:SF2">
    <property type="entry name" value="ALPHA-GALACTURONIDASE"/>
    <property type="match status" value="1"/>
</dbReference>
<name>A0A412ZDG0_9FIRM</name>
<evidence type="ECO:0000256" key="6">
    <source>
        <dbReference type="ARBA" id="ARBA00023027"/>
    </source>
</evidence>
<reference evidence="15 16" key="1">
    <citation type="submission" date="2018-08" db="EMBL/GenBank/DDBJ databases">
        <title>A genome reference for cultivated species of the human gut microbiota.</title>
        <authorList>
            <person name="Zou Y."/>
            <person name="Xue W."/>
            <person name="Luo G."/>
        </authorList>
    </citation>
    <scope>NUCLEOTIDE SEQUENCE [LARGE SCALE GENOMIC DNA]</scope>
    <source>
        <strain evidence="15 16">AF14-18</strain>
    </source>
</reference>
<dbReference type="InterPro" id="IPR015955">
    <property type="entry name" value="Lactate_DH/Glyco_Ohase_4_C"/>
</dbReference>
<evidence type="ECO:0000256" key="5">
    <source>
        <dbReference type="ARBA" id="ARBA00022801"/>
    </source>
</evidence>
<keyword evidence="11" id="KW-0408">Iron</keyword>
<evidence type="ECO:0000256" key="12">
    <source>
        <dbReference type="PIRSR" id="PIRSR601088-4"/>
    </source>
</evidence>
<gene>
    <name evidence="15" type="ORF">DWW02_00525</name>
</gene>
<dbReference type="PANTHER" id="PTHR32092">
    <property type="entry name" value="6-PHOSPHO-BETA-GLUCOSIDASE-RELATED"/>
    <property type="match status" value="1"/>
</dbReference>
<dbReference type="SUPFAM" id="SSF51735">
    <property type="entry name" value="NAD(P)-binding Rossmann-fold domains"/>
    <property type="match status" value="1"/>
</dbReference>
<evidence type="ECO:0000256" key="4">
    <source>
        <dbReference type="ARBA" id="ARBA00022723"/>
    </source>
</evidence>
<dbReference type="Pfam" id="PF02056">
    <property type="entry name" value="Glyco_hydro_4"/>
    <property type="match status" value="1"/>
</dbReference>
<keyword evidence="4 11" id="KW-0479">Metal-binding</keyword>
<comment type="similarity">
    <text evidence="2 13">Belongs to the glycosyl hydrolase 4 family.</text>
</comment>
<keyword evidence="6 13" id="KW-0520">NAD</keyword>
<evidence type="ECO:0000256" key="3">
    <source>
        <dbReference type="ARBA" id="ARBA00011881"/>
    </source>
</evidence>
<comment type="subunit">
    <text evidence="3">Homotetramer.</text>
</comment>
<evidence type="ECO:0000259" key="14">
    <source>
        <dbReference type="Pfam" id="PF11975"/>
    </source>
</evidence>
<protein>
    <submittedName>
        <fullName evidence="15">Alpha-glucosidase/alpha-galactosidase</fullName>
    </submittedName>
</protein>
<evidence type="ECO:0000256" key="13">
    <source>
        <dbReference type="RuleBase" id="RU361152"/>
    </source>
</evidence>
<evidence type="ECO:0000256" key="8">
    <source>
        <dbReference type="ARBA" id="ARBA00023277"/>
    </source>
</evidence>
<keyword evidence="7 11" id="KW-0464">Manganese</keyword>
<dbReference type="Proteomes" id="UP000284543">
    <property type="component" value="Unassembled WGS sequence"/>
</dbReference>
<evidence type="ECO:0000256" key="7">
    <source>
        <dbReference type="ARBA" id="ARBA00023211"/>
    </source>
</evidence>
<evidence type="ECO:0000313" key="15">
    <source>
        <dbReference type="EMBL" id="RGV78261.1"/>
    </source>
</evidence>
<dbReference type="GO" id="GO:0005975">
    <property type="term" value="P:carbohydrate metabolic process"/>
    <property type="evidence" value="ECO:0007669"/>
    <property type="project" value="InterPro"/>
</dbReference>
<dbReference type="SUPFAM" id="SSF56327">
    <property type="entry name" value="LDH C-terminal domain-like"/>
    <property type="match status" value="1"/>
</dbReference>
<dbReference type="RefSeq" id="WP_118017113.1">
    <property type="nucleotide sequence ID" value="NZ_CAUHGS010000018.1"/>
</dbReference>
<dbReference type="GO" id="GO:0004553">
    <property type="term" value="F:hydrolase activity, hydrolyzing O-glycosyl compounds"/>
    <property type="evidence" value="ECO:0007669"/>
    <property type="project" value="InterPro"/>
</dbReference>
<comment type="cofactor">
    <cofactor evidence="13">
        <name>NAD(+)</name>
        <dbReference type="ChEBI" id="CHEBI:57540"/>
    </cofactor>
    <text evidence="13">Binds 1 NAD(+) per subunit.</text>
</comment>
<accession>A0A412ZDG0</accession>
<feature type="binding site" evidence="10">
    <location>
        <position position="157"/>
    </location>
    <ligand>
        <name>substrate</name>
    </ligand>
</feature>
<dbReference type="Gene3D" id="3.90.1820.10">
    <property type="entry name" value="AglA-like glucosidase"/>
    <property type="match status" value="1"/>
</dbReference>
<keyword evidence="9 13" id="KW-0326">Glycosidase</keyword>
<sequence>MICENEAVKDVQIAYIGGGSRGWARTFMTDLAMEPRLGGTIRLYDIDTEAARANEIIGNRLSQRKEAAGKWLYRTCMSMEEALTGADFVVISILPGTFDEMAVDVHMPERLGIYQSVGDTAGPGGMMRALRTIPIYVQFAEAIKQYSPDAWVINYTNPMSLCVKTLYHVFPQIKAFGCCHEVFGTQKVLKGLAEDVLGLRNINRRDIHVNVLGINHFTWFDYASYKGIDLFPLYRKYVDEHFQEGYAERDTNWANACFACAHRVKFDLFKRFGLIAAAGDRHLAEFMPGNEYLKDPGTVAKWKFALTSVKWRKEDLEHRLEKSRRLLNGEEEVELNPTGEEGILLIKALCGLERVVSNVNIPNTGMQIGNLPAEAVVETNAIFERDTIRPILAGNLPEHVKELIMSAVENHETILEAALTCNEELVVKAFMNDPQVKGRKCEEQDIRLLVKDMLSATKKYLPEPALWSCP</sequence>
<keyword evidence="5 13" id="KW-0378">Hydrolase</keyword>
<dbReference type="InterPro" id="IPR022616">
    <property type="entry name" value="Glyco_hydro_4_C"/>
</dbReference>
<keyword evidence="11" id="KW-0170">Cobalt</keyword>
<feature type="domain" description="Glycosyl hydrolase family 4 C-terminal" evidence="14">
    <location>
        <begin position="211"/>
        <end position="436"/>
    </location>
</feature>
<comment type="cofactor">
    <cofactor evidence="1">
        <name>Mn(2+)</name>
        <dbReference type="ChEBI" id="CHEBI:29035"/>
    </cofactor>
</comment>
<evidence type="ECO:0000256" key="10">
    <source>
        <dbReference type="PIRSR" id="PIRSR601088-2"/>
    </source>
</evidence>
<dbReference type="AlphaFoldDB" id="A0A412ZDG0"/>
<dbReference type="InterPro" id="IPR001088">
    <property type="entry name" value="Glyco_hydro_4"/>
</dbReference>
<keyword evidence="8" id="KW-0119">Carbohydrate metabolism</keyword>
<organism evidence="15 16">
    <name type="scientific">Enterocloster bolteae</name>
    <dbReference type="NCBI Taxonomy" id="208479"/>
    <lineage>
        <taxon>Bacteria</taxon>
        <taxon>Bacillati</taxon>
        <taxon>Bacillota</taxon>
        <taxon>Clostridia</taxon>
        <taxon>Lachnospirales</taxon>
        <taxon>Lachnospiraceae</taxon>
        <taxon>Enterocloster</taxon>
    </lineage>
</organism>
<dbReference type="InterPro" id="IPR053715">
    <property type="entry name" value="GH4_Enzyme_sf"/>
</dbReference>
<dbReference type="GO" id="GO:0046872">
    <property type="term" value="F:metal ion binding"/>
    <property type="evidence" value="ECO:0007669"/>
    <property type="project" value="UniProtKB-KW"/>
</dbReference>
<dbReference type="Pfam" id="PF11975">
    <property type="entry name" value="Glyco_hydro_4C"/>
    <property type="match status" value="1"/>
</dbReference>
<feature type="binding site" evidence="11">
    <location>
        <position position="216"/>
    </location>
    <ligand>
        <name>Mn(2+)</name>
        <dbReference type="ChEBI" id="CHEBI:29035"/>
    </ligand>
</feature>
<feature type="binding site" evidence="11">
    <location>
        <position position="179"/>
    </location>
    <ligand>
        <name>Mn(2+)</name>
        <dbReference type="ChEBI" id="CHEBI:29035"/>
    </ligand>
</feature>
<evidence type="ECO:0000256" key="11">
    <source>
        <dbReference type="PIRSR" id="PIRSR601088-3"/>
    </source>
</evidence>
<keyword evidence="11" id="KW-0533">Nickel</keyword>
<proteinExistence type="inferred from homology"/>
<comment type="caution">
    <text evidence="15">The sequence shown here is derived from an EMBL/GenBank/DDBJ whole genome shotgun (WGS) entry which is preliminary data.</text>
</comment>
<evidence type="ECO:0000256" key="1">
    <source>
        <dbReference type="ARBA" id="ARBA00001936"/>
    </source>
</evidence>
<evidence type="ECO:0000313" key="16">
    <source>
        <dbReference type="Proteomes" id="UP000284543"/>
    </source>
</evidence>
<dbReference type="GO" id="GO:0016616">
    <property type="term" value="F:oxidoreductase activity, acting on the CH-OH group of donors, NAD or NADP as acceptor"/>
    <property type="evidence" value="ECO:0007669"/>
    <property type="project" value="InterPro"/>
</dbReference>
<dbReference type="InterPro" id="IPR036291">
    <property type="entry name" value="NAD(P)-bd_dom_sf"/>
</dbReference>
<evidence type="ECO:0000256" key="2">
    <source>
        <dbReference type="ARBA" id="ARBA00010141"/>
    </source>
</evidence>